<evidence type="ECO:0000313" key="1">
    <source>
        <dbReference type="EMBL" id="KIL39121.1"/>
    </source>
</evidence>
<protein>
    <submittedName>
        <fullName evidence="1">Uncharacterized protein</fullName>
    </submittedName>
</protein>
<reference evidence="1 2" key="1">
    <citation type="submission" date="2014-12" db="EMBL/GenBank/DDBJ databases">
        <title>Draft genome sequence of Paenibacillus kamchatkensis strain B-2647.</title>
        <authorList>
            <person name="Karlyshev A.V."/>
            <person name="Kudryashova E.B."/>
        </authorList>
    </citation>
    <scope>NUCLEOTIDE SEQUENCE [LARGE SCALE GENOMIC DNA]</scope>
    <source>
        <strain evidence="1 2">VKM B-2647</strain>
    </source>
</reference>
<sequence>MKRGISLSGYKGIDFIDPIERAKQHELTKSLWQKLREMGVKTGNKGRIKGIMIANSYEQAEEVRALYQDDFDASICKQYDNSTHIVEITTPISRLSVEALLDLTDILMVSAAETNSKFDGLELDMHEVKKLNPPWWKFW</sequence>
<dbReference type="RefSeq" id="WP_041049755.1">
    <property type="nucleotide sequence ID" value="NZ_JXAK01000043.1"/>
</dbReference>
<organism evidence="1 2">
    <name type="scientific">Gordoniibacillus kamchatkensis</name>
    <dbReference type="NCBI Taxonomy" id="1590651"/>
    <lineage>
        <taxon>Bacteria</taxon>
        <taxon>Bacillati</taxon>
        <taxon>Bacillota</taxon>
        <taxon>Bacilli</taxon>
        <taxon>Bacillales</taxon>
        <taxon>Paenibacillaceae</taxon>
        <taxon>Gordoniibacillus</taxon>
    </lineage>
</organism>
<dbReference type="EMBL" id="JXAK01000043">
    <property type="protein sequence ID" value="KIL39121.1"/>
    <property type="molecule type" value="Genomic_DNA"/>
</dbReference>
<evidence type="ECO:0000313" key="2">
    <source>
        <dbReference type="Proteomes" id="UP000031967"/>
    </source>
</evidence>
<dbReference type="Proteomes" id="UP000031967">
    <property type="component" value="Unassembled WGS sequence"/>
</dbReference>
<name>A0ABR5ADL2_9BACL</name>
<gene>
    <name evidence="1" type="ORF">SD70_22070</name>
</gene>
<comment type="caution">
    <text evidence="1">The sequence shown here is derived from an EMBL/GenBank/DDBJ whole genome shotgun (WGS) entry which is preliminary data.</text>
</comment>
<proteinExistence type="predicted"/>
<accession>A0ABR5ADL2</accession>
<keyword evidence="2" id="KW-1185">Reference proteome</keyword>